<dbReference type="SUPFAM" id="SSF51366">
    <property type="entry name" value="Ribulose-phoshate binding barrel"/>
    <property type="match status" value="1"/>
</dbReference>
<dbReference type="GO" id="GO:0006207">
    <property type="term" value="P:'de novo' pyrimidine nucleobase biosynthetic process"/>
    <property type="evidence" value="ECO:0007669"/>
    <property type="project" value="InterPro"/>
</dbReference>
<dbReference type="NCBIfam" id="TIGR02127">
    <property type="entry name" value="pyrF_sub2"/>
    <property type="match status" value="1"/>
</dbReference>
<dbReference type="RefSeq" id="WP_138087250.1">
    <property type="nucleotide sequence ID" value="NZ_VAUV01000011.1"/>
</dbReference>
<dbReference type="Gene3D" id="3.20.20.70">
    <property type="entry name" value="Aldolase class I"/>
    <property type="match status" value="1"/>
</dbReference>
<dbReference type="GO" id="GO:0044205">
    <property type="term" value="P:'de novo' UMP biosynthetic process"/>
    <property type="evidence" value="ECO:0007669"/>
    <property type="project" value="UniProtKB-UniPathway"/>
</dbReference>
<dbReference type="PANTHER" id="PTHR43375">
    <property type="entry name" value="OROTIDINE 5'-PHOSPHATE DECARBOXYLASE"/>
    <property type="match status" value="1"/>
</dbReference>
<dbReference type="SMART" id="SM00934">
    <property type="entry name" value="OMPdecase"/>
    <property type="match status" value="1"/>
</dbReference>
<dbReference type="Proteomes" id="UP000306196">
    <property type="component" value="Unassembled WGS sequence"/>
</dbReference>
<dbReference type="InterPro" id="IPR011995">
    <property type="entry name" value="OMPdecase_type-2"/>
</dbReference>
<dbReference type="InterPro" id="IPR011060">
    <property type="entry name" value="RibuloseP-bd_barrel"/>
</dbReference>
<feature type="domain" description="Orotidine 5'-phosphate decarboxylase" evidence="8">
    <location>
        <begin position="17"/>
        <end position="239"/>
    </location>
</feature>
<dbReference type="Pfam" id="PF00215">
    <property type="entry name" value="OMPdecase"/>
    <property type="match status" value="1"/>
</dbReference>
<dbReference type="UniPathway" id="UPA00070">
    <property type="reaction ID" value="UER00120"/>
</dbReference>
<evidence type="ECO:0000256" key="1">
    <source>
        <dbReference type="ARBA" id="ARBA00004861"/>
    </source>
</evidence>
<evidence type="ECO:0000256" key="5">
    <source>
        <dbReference type="ARBA" id="ARBA00023239"/>
    </source>
</evidence>
<dbReference type="CDD" id="cd04725">
    <property type="entry name" value="OMP_decarboxylase_like"/>
    <property type="match status" value="1"/>
</dbReference>
<keyword evidence="3" id="KW-0210">Decarboxylase</keyword>
<dbReference type="EC" id="4.1.1.23" evidence="7"/>
<comment type="pathway">
    <text evidence="1">Pyrimidine metabolism; UMP biosynthesis via de novo pathway; UMP from orotate: step 2/2.</text>
</comment>
<evidence type="ECO:0000256" key="4">
    <source>
        <dbReference type="ARBA" id="ARBA00022975"/>
    </source>
</evidence>
<proteinExistence type="inferred from homology"/>
<evidence type="ECO:0000256" key="2">
    <source>
        <dbReference type="ARBA" id="ARBA00008847"/>
    </source>
</evidence>
<evidence type="ECO:0000313" key="9">
    <source>
        <dbReference type="EMBL" id="TLD69791.1"/>
    </source>
</evidence>
<sequence length="251" mass="27475">MTYLDKLNTRIAATNSHLCVGLDVRANTVSEARDLILKVIEETAPYTAAYKPNAAYFEALGWQGMQLLEELRDLIPTEIPIVLDVKRGDIGETQRYYAKACYDIIRADAVTLNPFMGRDTLEPFLEYTDKGFYLLCVTSNPGAADIELQKTTIGNRHIFELVCDMLQGQSQGGLVLGLTNAAADTLSLIPDVPLLIPGLGAQGGDLNALQATPRHAPPLINVSRGILYAEPEKSFTDKAQHWSQLIQKASA</sequence>
<comment type="catalytic activity">
    <reaction evidence="6">
        <text>orotidine 5'-phosphate + H(+) = UMP + CO2</text>
        <dbReference type="Rhea" id="RHEA:11596"/>
        <dbReference type="ChEBI" id="CHEBI:15378"/>
        <dbReference type="ChEBI" id="CHEBI:16526"/>
        <dbReference type="ChEBI" id="CHEBI:57538"/>
        <dbReference type="ChEBI" id="CHEBI:57865"/>
        <dbReference type="EC" id="4.1.1.23"/>
    </reaction>
</comment>
<organism evidence="9 10">
    <name type="scientific">Phragmitibacter flavus</name>
    <dbReference type="NCBI Taxonomy" id="2576071"/>
    <lineage>
        <taxon>Bacteria</taxon>
        <taxon>Pseudomonadati</taxon>
        <taxon>Verrucomicrobiota</taxon>
        <taxon>Verrucomicrobiia</taxon>
        <taxon>Verrucomicrobiales</taxon>
        <taxon>Verrucomicrobiaceae</taxon>
        <taxon>Phragmitibacter</taxon>
    </lineage>
</organism>
<keyword evidence="10" id="KW-1185">Reference proteome</keyword>
<comment type="similarity">
    <text evidence="2">Belongs to the OMP decarboxylase family. Type 2 subfamily.</text>
</comment>
<evidence type="ECO:0000259" key="8">
    <source>
        <dbReference type="SMART" id="SM00934"/>
    </source>
</evidence>
<dbReference type="EMBL" id="VAUV01000011">
    <property type="protein sequence ID" value="TLD69791.1"/>
    <property type="molecule type" value="Genomic_DNA"/>
</dbReference>
<dbReference type="OrthoDB" id="9808470at2"/>
<gene>
    <name evidence="9" type="primary">pyrF</name>
    <name evidence="9" type="ORF">FEM03_15820</name>
</gene>
<dbReference type="GO" id="GO:0004590">
    <property type="term" value="F:orotidine-5'-phosphate decarboxylase activity"/>
    <property type="evidence" value="ECO:0007669"/>
    <property type="project" value="UniProtKB-UniRule"/>
</dbReference>
<reference evidence="9 10" key="1">
    <citation type="submission" date="2019-05" db="EMBL/GenBank/DDBJ databases">
        <title>Verrucobacter flavum gen. nov., sp. nov. a new member of the family Verrucomicrobiaceae.</title>
        <authorList>
            <person name="Szuroczki S."/>
            <person name="Abbaszade G."/>
            <person name="Szabo A."/>
            <person name="Felfoldi T."/>
            <person name="Schumann P."/>
            <person name="Boka K."/>
            <person name="Keki Z."/>
            <person name="Toumi M."/>
            <person name="Toth E."/>
        </authorList>
    </citation>
    <scope>NUCLEOTIDE SEQUENCE [LARGE SCALE GENOMIC DNA]</scope>
    <source>
        <strain evidence="9 10">MG-N-17</strain>
    </source>
</reference>
<evidence type="ECO:0000256" key="6">
    <source>
        <dbReference type="ARBA" id="ARBA00049157"/>
    </source>
</evidence>
<keyword evidence="5 9" id="KW-0456">Lyase</keyword>
<dbReference type="InterPro" id="IPR001754">
    <property type="entry name" value="OMPdeCOase_dom"/>
</dbReference>
<comment type="caution">
    <text evidence="9">The sequence shown here is derived from an EMBL/GenBank/DDBJ whole genome shotgun (WGS) entry which is preliminary data.</text>
</comment>
<evidence type="ECO:0000313" key="10">
    <source>
        <dbReference type="Proteomes" id="UP000306196"/>
    </source>
</evidence>
<dbReference type="InterPro" id="IPR013785">
    <property type="entry name" value="Aldolase_TIM"/>
</dbReference>
<dbReference type="AlphaFoldDB" id="A0A5R8KBX9"/>
<keyword evidence="4" id="KW-0665">Pyrimidine biosynthesis</keyword>
<accession>A0A5R8KBX9</accession>
<evidence type="ECO:0000256" key="3">
    <source>
        <dbReference type="ARBA" id="ARBA00022793"/>
    </source>
</evidence>
<name>A0A5R8KBX9_9BACT</name>
<dbReference type="PANTHER" id="PTHR43375:SF1">
    <property type="entry name" value="OROTIDINE 5'-PHOSPHATE DECARBOXYLASE"/>
    <property type="match status" value="1"/>
</dbReference>
<evidence type="ECO:0000256" key="7">
    <source>
        <dbReference type="NCBIfam" id="TIGR02127"/>
    </source>
</evidence>
<protein>
    <recommendedName>
        <fullName evidence="7">Orotidine-5'-phosphate decarboxylase</fullName>
        <ecNumber evidence="7">4.1.1.23</ecNumber>
    </recommendedName>
</protein>